<comment type="caution">
    <text evidence="1">The sequence shown here is derived from an EMBL/GenBank/DDBJ whole genome shotgun (WGS) entry which is preliminary data.</text>
</comment>
<dbReference type="EMBL" id="CM023470">
    <property type="protein sequence ID" value="KAH7980828.1"/>
    <property type="molecule type" value="Genomic_DNA"/>
</dbReference>
<gene>
    <name evidence="1" type="ORF">HPB49_019506</name>
</gene>
<reference evidence="1" key="1">
    <citation type="submission" date="2020-05" db="EMBL/GenBank/DDBJ databases">
        <title>Large-scale comparative analyses of tick genomes elucidate their genetic diversity and vector capacities.</title>
        <authorList>
            <person name="Jia N."/>
            <person name="Wang J."/>
            <person name="Shi W."/>
            <person name="Du L."/>
            <person name="Sun Y."/>
            <person name="Zhan W."/>
            <person name="Jiang J."/>
            <person name="Wang Q."/>
            <person name="Zhang B."/>
            <person name="Ji P."/>
            <person name="Sakyi L.B."/>
            <person name="Cui X."/>
            <person name="Yuan T."/>
            <person name="Jiang B."/>
            <person name="Yang W."/>
            <person name="Lam T.T.-Y."/>
            <person name="Chang Q."/>
            <person name="Ding S."/>
            <person name="Wang X."/>
            <person name="Zhu J."/>
            <person name="Ruan X."/>
            <person name="Zhao L."/>
            <person name="Wei J."/>
            <person name="Que T."/>
            <person name="Du C."/>
            <person name="Cheng J."/>
            <person name="Dai P."/>
            <person name="Han X."/>
            <person name="Huang E."/>
            <person name="Gao Y."/>
            <person name="Liu J."/>
            <person name="Shao H."/>
            <person name="Ye R."/>
            <person name="Li L."/>
            <person name="Wei W."/>
            <person name="Wang X."/>
            <person name="Wang C."/>
            <person name="Yang T."/>
            <person name="Huo Q."/>
            <person name="Li W."/>
            <person name="Guo W."/>
            <person name="Chen H."/>
            <person name="Zhou L."/>
            <person name="Ni X."/>
            <person name="Tian J."/>
            <person name="Zhou Y."/>
            <person name="Sheng Y."/>
            <person name="Liu T."/>
            <person name="Pan Y."/>
            <person name="Xia L."/>
            <person name="Li J."/>
            <person name="Zhao F."/>
            <person name="Cao W."/>
        </authorList>
    </citation>
    <scope>NUCLEOTIDE SEQUENCE</scope>
    <source>
        <strain evidence="1">Dsil-2018</strain>
    </source>
</reference>
<accession>A0ACB8E2J1</accession>
<organism evidence="1 2">
    <name type="scientific">Dermacentor silvarum</name>
    <name type="common">Tick</name>
    <dbReference type="NCBI Taxonomy" id="543639"/>
    <lineage>
        <taxon>Eukaryota</taxon>
        <taxon>Metazoa</taxon>
        <taxon>Ecdysozoa</taxon>
        <taxon>Arthropoda</taxon>
        <taxon>Chelicerata</taxon>
        <taxon>Arachnida</taxon>
        <taxon>Acari</taxon>
        <taxon>Parasitiformes</taxon>
        <taxon>Ixodida</taxon>
        <taxon>Ixodoidea</taxon>
        <taxon>Ixodidae</taxon>
        <taxon>Rhipicephalinae</taxon>
        <taxon>Dermacentor</taxon>
    </lineage>
</organism>
<evidence type="ECO:0000313" key="2">
    <source>
        <dbReference type="Proteomes" id="UP000821865"/>
    </source>
</evidence>
<keyword evidence="2" id="KW-1185">Reference proteome</keyword>
<name>A0ACB8E2J1_DERSI</name>
<dbReference type="Proteomes" id="UP000821865">
    <property type="component" value="Chromosome 1"/>
</dbReference>
<proteinExistence type="predicted"/>
<evidence type="ECO:0000313" key="1">
    <source>
        <dbReference type="EMBL" id="KAH7980828.1"/>
    </source>
</evidence>
<sequence>MNRSSPEPLCSGAGCEAYAQLLEEITNRSAEPCHDFHNYVCTRRRGNQPRSGREHALRAFRQHVVAAVESLRSSESPCPAALTAARLYKLCEDILLKKRTETEELKKLLEDVGSQWPNLDRKPDLLKLVVRLSVLARWDMPLQVIADMNEDGVIVIRIFPSRNFETVMKVRLQLARLQRYKSHYDLLRESFLAKGANTLPFEKLQVMENAAISSLKRYYYASPSHNLAQVELPKTSLLTPYLTTNAWNRTLTAVFGELAPSTILRVENWAFLKALFALKGRIGEQHASWFISWCAVMLISSMTNSEAILNAYGNLEQAMNAHRDSCFDMAHNAFGYAFYAPHVGELANPNARLEVSQMNARIRSTMGLIATGWILEDRVSAFQASDPQKLYQEVFKSSPLRLRAAFAPHPNMTGRLTVDWRLAMEALDSSVVGDVQPRFSRQDWHDLIVAADGSYQITLMPYSMEVPLYHVDAPLSLKYAGLGFQIATALSSMLFSKEAFGADKSRTDRFVSGARCLEADQAYRHRGVGDSYGQLLRLISLKACWTALNSARDTQYSASHSTLSGFSEAQAFFVLLCYMECGTWMGRQFCNELLRHSPEFARAYSCRKGDPMVACLVCTIPGERSYDSESADLCTN</sequence>
<protein>
    <submittedName>
        <fullName evidence="1">Uncharacterized protein</fullName>
    </submittedName>
</protein>